<proteinExistence type="predicted"/>
<protein>
    <recommendedName>
        <fullName evidence="4">LytR/CpsA/Psr regulator C-terminal domain-containing protein</fullName>
    </recommendedName>
</protein>
<name>A0A2M7V843_9BACT</name>
<keyword evidence="1" id="KW-1133">Transmembrane helix</keyword>
<evidence type="ECO:0000313" key="2">
    <source>
        <dbReference type="EMBL" id="PIZ94925.1"/>
    </source>
</evidence>
<gene>
    <name evidence="2" type="ORF">COX80_05440</name>
</gene>
<reference evidence="3" key="1">
    <citation type="submission" date="2017-09" db="EMBL/GenBank/DDBJ databases">
        <title>Depth-based differentiation of microbial function through sediment-hosted aquifers and enrichment of novel symbionts in the deep terrestrial subsurface.</title>
        <authorList>
            <person name="Probst A.J."/>
            <person name="Ladd B."/>
            <person name="Jarett J.K."/>
            <person name="Geller-Mcgrath D.E."/>
            <person name="Sieber C.M.K."/>
            <person name="Emerson J.B."/>
            <person name="Anantharaman K."/>
            <person name="Thomas B.C."/>
            <person name="Malmstrom R."/>
            <person name="Stieglmeier M."/>
            <person name="Klingl A."/>
            <person name="Woyke T."/>
            <person name="Ryan C.M."/>
            <person name="Banfield J.F."/>
        </authorList>
    </citation>
    <scope>NUCLEOTIDE SEQUENCE [LARGE SCALE GENOMIC DNA]</scope>
</reference>
<feature type="transmembrane region" description="Helical" evidence="1">
    <location>
        <begin position="31"/>
        <end position="51"/>
    </location>
</feature>
<sequence length="260" mass="29092">MEDLQNNTSTPNRHVESVRVHKVRKSNGKNFVIFLLIIFMLAGMFGSYYFYNKYSQLKKDPDITSQKELDTTLKSVGKLMLLPSDEAPTMATVLDKSKLQDQAFFSGVEDNDKLLIFPKASQAIIYRPSTNKIIKVGPIFINDEIQNDLGKNAVNINEDIVNQEEIVVTSSLRIAYYNGTDVANLSAQTESFVKLKYPDYKTTILSNASKQDYKQNIVVDISEQYPIEVSGLASLLGAKVETLPEGEIKPDADILIILGK</sequence>
<keyword evidence="1" id="KW-0812">Transmembrane</keyword>
<evidence type="ECO:0000256" key="1">
    <source>
        <dbReference type="SAM" id="Phobius"/>
    </source>
</evidence>
<evidence type="ECO:0000313" key="3">
    <source>
        <dbReference type="Proteomes" id="UP000231453"/>
    </source>
</evidence>
<dbReference type="AlphaFoldDB" id="A0A2M7V843"/>
<dbReference type="EMBL" id="PFPL01000070">
    <property type="protein sequence ID" value="PIZ94925.1"/>
    <property type="molecule type" value="Genomic_DNA"/>
</dbReference>
<accession>A0A2M7V843</accession>
<keyword evidence="1" id="KW-0472">Membrane</keyword>
<comment type="caution">
    <text evidence="2">The sequence shown here is derived from an EMBL/GenBank/DDBJ whole genome shotgun (WGS) entry which is preliminary data.</text>
</comment>
<dbReference type="Proteomes" id="UP000231453">
    <property type="component" value="Unassembled WGS sequence"/>
</dbReference>
<organism evidence="2 3">
    <name type="scientific">Candidatus Magasanikbacteria bacterium CG_4_10_14_0_2_um_filter_33_14</name>
    <dbReference type="NCBI Taxonomy" id="1974636"/>
    <lineage>
        <taxon>Bacteria</taxon>
        <taxon>Candidatus Magasanikiibacteriota</taxon>
    </lineage>
</organism>
<evidence type="ECO:0008006" key="4">
    <source>
        <dbReference type="Google" id="ProtNLM"/>
    </source>
</evidence>